<name>S2JMG5_MUCC1</name>
<keyword evidence="2" id="KW-1185">Reference proteome</keyword>
<accession>S2JMG5</accession>
<dbReference type="AlphaFoldDB" id="S2JMG5"/>
<dbReference type="EMBL" id="KE124270">
    <property type="protein sequence ID" value="EPB80955.1"/>
    <property type="molecule type" value="Genomic_DNA"/>
</dbReference>
<dbReference type="InParanoid" id="S2JMG5"/>
<dbReference type="OrthoDB" id="2264436at2759"/>
<reference evidence="2" key="1">
    <citation type="submission" date="2013-05" db="EMBL/GenBank/DDBJ databases">
        <title>The Genome sequence of Mucor circinelloides f. circinelloides 1006PhL.</title>
        <authorList>
            <consortium name="The Broad Institute Genomics Platform"/>
            <person name="Cuomo C."/>
            <person name="Earl A."/>
            <person name="Findley K."/>
            <person name="Lee S.C."/>
            <person name="Walker B."/>
            <person name="Young S."/>
            <person name="Zeng Q."/>
            <person name="Gargeya S."/>
            <person name="Fitzgerald M."/>
            <person name="Haas B."/>
            <person name="Abouelleil A."/>
            <person name="Allen A.W."/>
            <person name="Alvarado L."/>
            <person name="Arachchi H.M."/>
            <person name="Berlin A.M."/>
            <person name="Chapman S.B."/>
            <person name="Gainer-Dewar J."/>
            <person name="Goldberg J."/>
            <person name="Griggs A."/>
            <person name="Gujja S."/>
            <person name="Hansen M."/>
            <person name="Howarth C."/>
            <person name="Imamovic A."/>
            <person name="Ireland A."/>
            <person name="Larimer J."/>
            <person name="McCowan C."/>
            <person name="Murphy C."/>
            <person name="Pearson M."/>
            <person name="Poon T.W."/>
            <person name="Priest M."/>
            <person name="Roberts A."/>
            <person name="Saif S."/>
            <person name="Shea T."/>
            <person name="Sisk P."/>
            <person name="Sykes S."/>
            <person name="Wortman J."/>
            <person name="Nusbaum C."/>
            <person name="Birren B."/>
        </authorList>
    </citation>
    <scope>NUCLEOTIDE SEQUENCE [LARGE SCALE GENOMIC DNA]</scope>
    <source>
        <strain evidence="2">1006PhL</strain>
    </source>
</reference>
<evidence type="ECO:0000313" key="2">
    <source>
        <dbReference type="Proteomes" id="UP000014254"/>
    </source>
</evidence>
<sequence length="91" mass="9983">MLAEVLKTPWSSSAYLHFATDESASVFYNKYVNNQLVVNDTIFKVEATKYRTGEAVKYLFKELNFAASSAASAPAAAAHSSEWVASTKRAL</sequence>
<dbReference type="Proteomes" id="UP000014254">
    <property type="component" value="Unassembled WGS sequence"/>
</dbReference>
<organism evidence="1 2">
    <name type="scientific">Mucor circinelloides f. circinelloides (strain 1006PhL)</name>
    <name type="common">Mucormycosis agent</name>
    <name type="synonym">Calyptromyces circinelloides</name>
    <dbReference type="NCBI Taxonomy" id="1220926"/>
    <lineage>
        <taxon>Eukaryota</taxon>
        <taxon>Fungi</taxon>
        <taxon>Fungi incertae sedis</taxon>
        <taxon>Mucoromycota</taxon>
        <taxon>Mucoromycotina</taxon>
        <taxon>Mucoromycetes</taxon>
        <taxon>Mucorales</taxon>
        <taxon>Mucorineae</taxon>
        <taxon>Mucoraceae</taxon>
        <taxon>Mucor</taxon>
    </lineage>
</organism>
<feature type="non-terminal residue" evidence="1">
    <location>
        <position position="91"/>
    </location>
</feature>
<evidence type="ECO:0000313" key="1">
    <source>
        <dbReference type="EMBL" id="EPB80955.1"/>
    </source>
</evidence>
<protein>
    <submittedName>
        <fullName evidence="1">Uncharacterized protein</fullName>
    </submittedName>
</protein>
<dbReference type="VEuPathDB" id="FungiDB:HMPREF1544_12353"/>
<proteinExistence type="predicted"/>
<gene>
    <name evidence="1" type="ORF">HMPREF1544_12353</name>
</gene>